<accession>A0ABS6WKN6</accession>
<evidence type="ECO:0000313" key="7">
    <source>
        <dbReference type="EMBL" id="MBW3095997.1"/>
    </source>
</evidence>
<sequence length="509" mass="54866">MPQLLLGIDVGSHETKGVLTDTAGKVIAQDVRKHEMNYPRPGFVEHEVETVWWSEFADLARSLVEKAGADAAEIAGVAVSAAFGMVPVDEKGDPLRSGGIMYGVDTRSTDEINQLNARLGEEQILQRCGNPLSTQQMGPKILWLKNNEPEVYARAHKFLPSSSFIVARLTGAFVIDHLHAGFFGPLYDYKKQCWGEDLCEGIVEIERLPEIKWASEIAGRVTEQAAAATGLAPGTPVTVGTSDVASEALSIGVTKPGQTMMMYGSTAWITLLVEKPVLDEMLWASPFVFPGVFCLHGGTATSGSLTRWIRDNVATDLVAAEAEGNPEAYTVLTQMAEKAPAGSEGLVILPYFSGERSPINDPHAKGMIFGLQMHHGREHLYRAALEGVGYSINHTLQVMARAGANPQLLTAVGGGTKSKVWLQSVSDITGVKQNVPATTLGASYGNAFLAGYATGLFTAPEDIQNWIALAEEITPNPANAETYGKLMDIYLTLYERNADLMRRIGDTTS</sequence>
<gene>
    <name evidence="7" type="ORF">KY465_01750</name>
</gene>
<dbReference type="PANTHER" id="PTHR43095">
    <property type="entry name" value="SUGAR KINASE"/>
    <property type="match status" value="1"/>
</dbReference>
<dbReference type="InterPro" id="IPR000577">
    <property type="entry name" value="Carb_kinase_FGGY"/>
</dbReference>
<keyword evidence="3 4" id="KW-0418">Kinase</keyword>
<dbReference type="GO" id="GO:0016301">
    <property type="term" value="F:kinase activity"/>
    <property type="evidence" value="ECO:0007669"/>
    <property type="project" value="UniProtKB-KW"/>
</dbReference>
<comment type="similarity">
    <text evidence="1 4">Belongs to the FGGY kinase family.</text>
</comment>
<dbReference type="InterPro" id="IPR018485">
    <property type="entry name" value="FGGY_C"/>
</dbReference>
<evidence type="ECO:0000256" key="2">
    <source>
        <dbReference type="ARBA" id="ARBA00022679"/>
    </source>
</evidence>
<feature type="domain" description="Carbohydrate kinase FGGY N-terminal" evidence="5">
    <location>
        <begin position="5"/>
        <end position="249"/>
    </location>
</feature>
<dbReference type="Pfam" id="PF02782">
    <property type="entry name" value="FGGY_C"/>
    <property type="match status" value="1"/>
</dbReference>
<evidence type="ECO:0000313" key="8">
    <source>
        <dbReference type="Proteomes" id="UP001430804"/>
    </source>
</evidence>
<evidence type="ECO:0000256" key="3">
    <source>
        <dbReference type="ARBA" id="ARBA00022777"/>
    </source>
</evidence>
<dbReference type="Proteomes" id="UP001430804">
    <property type="component" value="Unassembled WGS sequence"/>
</dbReference>
<organism evidence="7 8">
    <name type="scientific">Pseudohoeflea coraliihabitans</name>
    <dbReference type="NCBI Taxonomy" id="2860393"/>
    <lineage>
        <taxon>Bacteria</taxon>
        <taxon>Pseudomonadati</taxon>
        <taxon>Pseudomonadota</taxon>
        <taxon>Alphaproteobacteria</taxon>
        <taxon>Hyphomicrobiales</taxon>
        <taxon>Rhizobiaceae</taxon>
        <taxon>Pseudohoeflea</taxon>
    </lineage>
</organism>
<dbReference type="CDD" id="cd07804">
    <property type="entry name" value="ASKHA_NBD_FGGY_RrXK-like"/>
    <property type="match status" value="1"/>
</dbReference>
<comment type="caution">
    <text evidence="7">The sequence shown here is derived from an EMBL/GenBank/DDBJ whole genome shotgun (WGS) entry which is preliminary data.</text>
</comment>
<dbReference type="RefSeq" id="WP_219157804.1">
    <property type="nucleotide sequence ID" value="NZ_JAHWQX010000001.1"/>
</dbReference>
<dbReference type="PROSITE" id="PS00445">
    <property type="entry name" value="FGGY_KINASES_2"/>
    <property type="match status" value="1"/>
</dbReference>
<evidence type="ECO:0000259" key="6">
    <source>
        <dbReference type="Pfam" id="PF02782"/>
    </source>
</evidence>
<dbReference type="PANTHER" id="PTHR43095:SF5">
    <property type="entry name" value="XYLULOSE KINASE"/>
    <property type="match status" value="1"/>
</dbReference>
<evidence type="ECO:0000256" key="4">
    <source>
        <dbReference type="RuleBase" id="RU003733"/>
    </source>
</evidence>
<evidence type="ECO:0000259" key="5">
    <source>
        <dbReference type="Pfam" id="PF00370"/>
    </source>
</evidence>
<dbReference type="InterPro" id="IPR050406">
    <property type="entry name" value="FGGY_Carb_Kinase"/>
</dbReference>
<proteinExistence type="inferred from homology"/>
<dbReference type="Pfam" id="PF00370">
    <property type="entry name" value="FGGY_N"/>
    <property type="match status" value="1"/>
</dbReference>
<dbReference type="PIRSF" id="PIRSF000538">
    <property type="entry name" value="GlpK"/>
    <property type="match status" value="1"/>
</dbReference>
<name>A0ABS6WKN6_9HYPH</name>
<feature type="domain" description="Carbohydrate kinase FGGY C-terminal" evidence="6">
    <location>
        <begin position="268"/>
        <end position="453"/>
    </location>
</feature>
<keyword evidence="8" id="KW-1185">Reference proteome</keyword>
<dbReference type="InterPro" id="IPR018484">
    <property type="entry name" value="FGGY_N"/>
</dbReference>
<protein>
    <submittedName>
        <fullName evidence="7">FGGY-family carbohydrate kinase</fullName>
    </submittedName>
</protein>
<dbReference type="EMBL" id="JAHWQX010000001">
    <property type="protein sequence ID" value="MBW3095997.1"/>
    <property type="molecule type" value="Genomic_DNA"/>
</dbReference>
<reference evidence="7" key="1">
    <citation type="submission" date="2021-07" db="EMBL/GenBank/DDBJ databases">
        <title>Pseudohoeflea marina sp. nov. a polyhydroxyalcanoate-producing bacterium.</title>
        <authorList>
            <person name="Zheng W."/>
            <person name="Yu S."/>
            <person name="Huang Y."/>
        </authorList>
    </citation>
    <scope>NUCLEOTIDE SEQUENCE</scope>
    <source>
        <strain evidence="7">DP4N28-3</strain>
    </source>
</reference>
<evidence type="ECO:0000256" key="1">
    <source>
        <dbReference type="ARBA" id="ARBA00009156"/>
    </source>
</evidence>
<keyword evidence="2 4" id="KW-0808">Transferase</keyword>
<dbReference type="InterPro" id="IPR018483">
    <property type="entry name" value="Carb_kinase_FGGY_CS"/>
</dbReference>